<accession>A0A6H5GZY9</accession>
<protein>
    <submittedName>
        <fullName evidence="1">Uncharacterized protein</fullName>
    </submittedName>
</protein>
<reference evidence="1 2" key="1">
    <citation type="submission" date="2020-02" db="EMBL/GenBank/DDBJ databases">
        <authorList>
            <person name="Ferguson B K."/>
        </authorList>
    </citation>
    <scope>NUCLEOTIDE SEQUENCE [LARGE SCALE GENOMIC DNA]</scope>
</reference>
<proteinExistence type="predicted"/>
<gene>
    <name evidence="1" type="ORF">NTEN_LOCUS12236</name>
</gene>
<evidence type="ECO:0000313" key="1">
    <source>
        <dbReference type="EMBL" id="CAB0006759.1"/>
    </source>
</evidence>
<name>A0A6H5GZY9_9HEMI</name>
<dbReference type="EMBL" id="CADCXU010018379">
    <property type="protein sequence ID" value="CAB0006759.1"/>
    <property type="molecule type" value="Genomic_DNA"/>
</dbReference>
<feature type="non-terminal residue" evidence="1">
    <location>
        <position position="81"/>
    </location>
</feature>
<keyword evidence="2" id="KW-1185">Reference proteome</keyword>
<dbReference type="Proteomes" id="UP000479000">
    <property type="component" value="Unassembled WGS sequence"/>
</dbReference>
<dbReference type="AlphaFoldDB" id="A0A6H5GZY9"/>
<sequence>MGRIRHLAPPRLAGCSDFLRRRSSPNPGVPPPAIPTLRTVKMAHARWRRRSEERRLVSPLVRRANRTSYLRSAYSGISRTA</sequence>
<organism evidence="1 2">
    <name type="scientific">Nesidiocoris tenuis</name>
    <dbReference type="NCBI Taxonomy" id="355587"/>
    <lineage>
        <taxon>Eukaryota</taxon>
        <taxon>Metazoa</taxon>
        <taxon>Ecdysozoa</taxon>
        <taxon>Arthropoda</taxon>
        <taxon>Hexapoda</taxon>
        <taxon>Insecta</taxon>
        <taxon>Pterygota</taxon>
        <taxon>Neoptera</taxon>
        <taxon>Paraneoptera</taxon>
        <taxon>Hemiptera</taxon>
        <taxon>Heteroptera</taxon>
        <taxon>Panheteroptera</taxon>
        <taxon>Cimicomorpha</taxon>
        <taxon>Miridae</taxon>
        <taxon>Dicyphina</taxon>
        <taxon>Nesidiocoris</taxon>
    </lineage>
</organism>
<evidence type="ECO:0000313" key="2">
    <source>
        <dbReference type="Proteomes" id="UP000479000"/>
    </source>
</evidence>